<evidence type="ECO:0000256" key="1">
    <source>
        <dbReference type="ARBA" id="ARBA00007734"/>
    </source>
</evidence>
<dbReference type="PATRIC" id="fig|279058.18.peg.1822"/>
<reference evidence="4 5" key="1">
    <citation type="submission" date="2015-11" db="EMBL/GenBank/DDBJ databases">
        <title>Exploring the genomic traits of fungus-feeding bacterial genus Collimonas.</title>
        <authorList>
            <person name="Song C."/>
            <person name="Schmidt R."/>
            <person name="de Jager V."/>
            <person name="Krzyzanowska D."/>
            <person name="Jongedijk E."/>
            <person name="Cankar K."/>
            <person name="Beekwilder J."/>
            <person name="van Veen A."/>
            <person name="de Boer W."/>
            <person name="van Veen J.A."/>
            <person name="Garbeva P."/>
        </authorList>
    </citation>
    <scope>NUCLEOTIDE SEQUENCE [LARGE SCALE GENOMIC DNA]</scope>
    <source>
        <strain evidence="4 5">Ter282</strain>
    </source>
</reference>
<comment type="similarity">
    <text evidence="1">Belongs to the transglycosylase Slt family.</text>
</comment>
<dbReference type="EMBL" id="CP013235">
    <property type="protein sequence ID" value="AMP09619.1"/>
    <property type="molecule type" value="Genomic_DNA"/>
</dbReference>
<dbReference type="Pfam" id="PF01464">
    <property type="entry name" value="SLT"/>
    <property type="match status" value="1"/>
</dbReference>
<dbReference type="OrthoDB" id="9815002at2"/>
<evidence type="ECO:0000256" key="2">
    <source>
        <dbReference type="SAM" id="MobiDB-lite"/>
    </source>
</evidence>
<dbReference type="InterPro" id="IPR000189">
    <property type="entry name" value="Transglyc_AS"/>
</dbReference>
<feature type="domain" description="Transglycosylase SLT" evidence="3">
    <location>
        <begin position="101"/>
        <end position="210"/>
    </location>
</feature>
<dbReference type="GO" id="GO:0016020">
    <property type="term" value="C:membrane"/>
    <property type="evidence" value="ECO:0007669"/>
    <property type="project" value="InterPro"/>
</dbReference>
<evidence type="ECO:0000259" key="3">
    <source>
        <dbReference type="Pfam" id="PF01464"/>
    </source>
</evidence>
<dbReference type="SUPFAM" id="SSF53955">
    <property type="entry name" value="Lysozyme-like"/>
    <property type="match status" value="1"/>
</dbReference>
<dbReference type="RefSeq" id="WP_061533106.1">
    <property type="nucleotide sequence ID" value="NZ_CP013233.1"/>
</dbReference>
<gene>
    <name evidence="4" type="ORF">CAter282_1846</name>
</gene>
<evidence type="ECO:0000313" key="5">
    <source>
        <dbReference type="Proteomes" id="UP000071778"/>
    </source>
</evidence>
<dbReference type="AlphaFoldDB" id="A0A127QHS7"/>
<dbReference type="GO" id="GO:0000270">
    <property type="term" value="P:peptidoglycan metabolic process"/>
    <property type="evidence" value="ECO:0007669"/>
    <property type="project" value="InterPro"/>
</dbReference>
<dbReference type="CDD" id="cd16896">
    <property type="entry name" value="LT_Slt70-like"/>
    <property type="match status" value="1"/>
</dbReference>
<evidence type="ECO:0000313" key="4">
    <source>
        <dbReference type="EMBL" id="AMP09619.1"/>
    </source>
</evidence>
<accession>A0A127QHS7</accession>
<protein>
    <submittedName>
        <fullName evidence="4">Transglycosylase SLT domain protein</fullName>
    </submittedName>
</protein>
<feature type="compositionally biased region" description="Low complexity" evidence="2">
    <location>
        <begin position="278"/>
        <end position="294"/>
    </location>
</feature>
<organism evidence="4 5">
    <name type="scientific">Collimonas arenae</name>
    <dbReference type="NCBI Taxonomy" id="279058"/>
    <lineage>
        <taxon>Bacteria</taxon>
        <taxon>Pseudomonadati</taxon>
        <taxon>Pseudomonadota</taxon>
        <taxon>Betaproteobacteria</taxon>
        <taxon>Burkholderiales</taxon>
        <taxon>Oxalobacteraceae</taxon>
        <taxon>Collimonas</taxon>
    </lineage>
</organism>
<keyword evidence="5" id="KW-1185">Reference proteome</keyword>
<dbReference type="PANTHER" id="PTHR37423:SF2">
    <property type="entry name" value="MEMBRANE-BOUND LYTIC MUREIN TRANSGLYCOSYLASE C"/>
    <property type="match status" value="1"/>
</dbReference>
<sequence>MNKLLHHLGQHLAGFLLTLALLGAVGSARADIYGYIDADGAGHFSTEKLDNRYQLFMRGDAAFDSSQLMADKGTPLNPKLRDSPLFRYLSQHPNLKKYEALVNQAAREFALEPALLNAVMAAESGFNPGAVSPKGAIGLMQIMPTTAERYGLTGDKKKPVEQKLTDPRTNIRLGARYLRDLRNMFPSRPDLVIASYNAGEGAVQKYNNQVPPFPETRSYVQLVRQFYQLYKPAFGEITMGSSGSNGSGNLKRVHLVIPGRSNMPPPVTEASTLPNPPAISSTPAIPAAATPFNE</sequence>
<dbReference type="InterPro" id="IPR023346">
    <property type="entry name" value="Lysozyme-like_dom_sf"/>
</dbReference>
<dbReference type="InterPro" id="IPR008258">
    <property type="entry name" value="Transglycosylase_SLT_dom_1"/>
</dbReference>
<name>A0A127QHS7_9BURK</name>
<dbReference type="Proteomes" id="UP000071778">
    <property type="component" value="Chromosome"/>
</dbReference>
<feature type="region of interest" description="Disordered" evidence="2">
    <location>
        <begin position="264"/>
        <end position="294"/>
    </location>
</feature>
<dbReference type="GO" id="GO:0008933">
    <property type="term" value="F:peptidoglycan lytic transglycosylase activity"/>
    <property type="evidence" value="ECO:0007669"/>
    <property type="project" value="InterPro"/>
</dbReference>
<dbReference type="PANTHER" id="PTHR37423">
    <property type="entry name" value="SOLUBLE LYTIC MUREIN TRANSGLYCOSYLASE-RELATED"/>
    <property type="match status" value="1"/>
</dbReference>
<proteinExistence type="inferred from homology"/>
<dbReference type="PROSITE" id="PS00922">
    <property type="entry name" value="TRANSGLYCOSYLASE"/>
    <property type="match status" value="1"/>
</dbReference>
<dbReference type="Gene3D" id="1.10.530.10">
    <property type="match status" value="1"/>
</dbReference>